<dbReference type="InterPro" id="IPR027463">
    <property type="entry name" value="AcrB_DN_DC_subdom"/>
</dbReference>
<feature type="transmembrane region" description="Helical" evidence="1">
    <location>
        <begin position="295"/>
        <end position="315"/>
    </location>
</feature>
<dbReference type="PRINTS" id="PR00702">
    <property type="entry name" value="ACRIFLAVINRP"/>
</dbReference>
<feature type="transmembrane region" description="Helical" evidence="1">
    <location>
        <begin position="369"/>
        <end position="388"/>
    </location>
</feature>
<dbReference type="PANTHER" id="PTHR32063">
    <property type="match status" value="1"/>
</dbReference>
<feature type="transmembrane region" description="Helical" evidence="1">
    <location>
        <begin position="269"/>
        <end position="288"/>
    </location>
</feature>
<accession>A0A7C2IZ48</accession>
<name>A0A7C2IZ48_9THEO</name>
<dbReference type="Gene3D" id="3.30.2090.10">
    <property type="entry name" value="Multidrug efflux transporter AcrB TolC docking domain, DN and DC subdomains"/>
    <property type="match status" value="1"/>
</dbReference>
<dbReference type="SUPFAM" id="SSF82714">
    <property type="entry name" value="Multidrug efflux transporter AcrB TolC docking domain, DN and DC subdomains"/>
    <property type="match status" value="1"/>
</dbReference>
<dbReference type="Gene3D" id="3.30.70.1430">
    <property type="entry name" value="Multidrug efflux transporter AcrB pore domain"/>
    <property type="match status" value="1"/>
</dbReference>
<dbReference type="PANTHER" id="PTHR32063:SF0">
    <property type="entry name" value="SWARMING MOTILITY PROTEIN SWRC"/>
    <property type="match status" value="1"/>
</dbReference>
<feature type="transmembrane region" description="Helical" evidence="1">
    <location>
        <begin position="321"/>
        <end position="348"/>
    </location>
</feature>
<organism evidence="2">
    <name type="scientific">Ammonifex degensii</name>
    <dbReference type="NCBI Taxonomy" id="42838"/>
    <lineage>
        <taxon>Bacteria</taxon>
        <taxon>Bacillati</taxon>
        <taxon>Bacillota</taxon>
        <taxon>Clostridia</taxon>
        <taxon>Thermoanaerobacterales</taxon>
        <taxon>Thermoanaerobacteraceae</taxon>
        <taxon>Ammonifex</taxon>
    </lineage>
</organism>
<proteinExistence type="predicted"/>
<dbReference type="Pfam" id="PF00873">
    <property type="entry name" value="ACR_tran"/>
    <property type="match status" value="1"/>
</dbReference>
<dbReference type="Gene3D" id="3.30.70.1440">
    <property type="entry name" value="Multidrug efflux transporter AcrB pore domain"/>
    <property type="match status" value="1"/>
</dbReference>
<dbReference type="SUPFAM" id="SSF82866">
    <property type="entry name" value="Multidrug efflux transporter AcrB transmembrane domain"/>
    <property type="match status" value="1"/>
</dbReference>
<keyword evidence="1" id="KW-0472">Membrane</keyword>
<dbReference type="InterPro" id="IPR001036">
    <property type="entry name" value="Acrflvin-R"/>
</dbReference>
<dbReference type="Gene3D" id="1.20.1640.10">
    <property type="entry name" value="Multidrug efflux transporter AcrB transmembrane domain"/>
    <property type="match status" value="1"/>
</dbReference>
<keyword evidence="1" id="KW-0812">Transmembrane</keyword>
<evidence type="ECO:0000256" key="1">
    <source>
        <dbReference type="SAM" id="Phobius"/>
    </source>
</evidence>
<dbReference type="AlphaFoldDB" id="A0A7C2IZ48"/>
<evidence type="ECO:0000313" key="2">
    <source>
        <dbReference type="EMBL" id="HEL65081.1"/>
    </source>
</evidence>
<comment type="caution">
    <text evidence="2">The sequence shown here is derived from an EMBL/GenBank/DDBJ whole genome shotgun (WGS) entry which is preliminary data.</text>
</comment>
<sequence>MRALPEVKDAFTAVGYTTGQWDVGSASNSAEITIVLKERGAEKTAPVKEKVKEITARCAGIESSIVLTSIFGGAEDAGLRLELRGHNLERLKRATEQVREIVAATPGTRDVRTSIESGLPEYNIRVDRDTAAAHGILPGDVVETVGLYLTGRVVGKYSDGEDQYDVRLIAAEESRNDTADLENLLLANRAGEFIRLGQVARFSQEAGLKKIERIDRQRVFVVSANLEGRVLGDVVNDIREALKNANLPPGVSIVFGGEQQMFEESMRDLVTAMLLSLIFVYLIMVAIFESFLLPLTIWLSVPLAMVGALFSLTLTGHTLNIISMIGLIMLIGLVTKNAILLVDFANAARKSGLGVKEALAQAGSIRLRPILMTTSAMVMAMLPLALGLSTGSEMRQGMSVALIGGLISSTLLTLFVVPVIYSMLESLKEKVVGLRRRGEAG</sequence>
<gene>
    <name evidence="2" type="ORF">ENQ34_00145</name>
</gene>
<feature type="transmembrane region" description="Helical" evidence="1">
    <location>
        <begin position="400"/>
        <end position="421"/>
    </location>
</feature>
<keyword evidence="1" id="KW-1133">Transmembrane helix</keyword>
<dbReference type="GO" id="GO:0042910">
    <property type="term" value="F:xenobiotic transmembrane transporter activity"/>
    <property type="evidence" value="ECO:0007669"/>
    <property type="project" value="TreeGrafter"/>
</dbReference>
<dbReference type="GO" id="GO:0005886">
    <property type="term" value="C:plasma membrane"/>
    <property type="evidence" value="ECO:0007669"/>
    <property type="project" value="TreeGrafter"/>
</dbReference>
<reference evidence="2" key="1">
    <citation type="journal article" date="2020" name="mSystems">
        <title>Genome- and Community-Level Interaction Insights into Carbon Utilization and Element Cycling Functions of Hydrothermarchaeota in Hydrothermal Sediment.</title>
        <authorList>
            <person name="Zhou Z."/>
            <person name="Liu Y."/>
            <person name="Xu W."/>
            <person name="Pan J."/>
            <person name="Luo Z.H."/>
            <person name="Li M."/>
        </authorList>
    </citation>
    <scope>NUCLEOTIDE SEQUENCE [LARGE SCALE GENOMIC DNA]</scope>
    <source>
        <strain evidence="2">SpSt-300</strain>
    </source>
</reference>
<protein>
    <submittedName>
        <fullName evidence="2">Efflux RND transporter permease subunit</fullName>
    </submittedName>
</protein>
<dbReference type="EMBL" id="DSMU01000009">
    <property type="protein sequence ID" value="HEL65081.1"/>
    <property type="molecule type" value="Genomic_DNA"/>
</dbReference>